<keyword evidence="2" id="KW-1185">Reference proteome</keyword>
<proteinExistence type="predicted"/>
<dbReference type="RefSeq" id="WP_045547333.1">
    <property type="nucleotide sequence ID" value="NZ_JZDQ02000012.1"/>
</dbReference>
<dbReference type="AlphaFoldDB" id="A0A1J4N8G0"/>
<dbReference type="InterPro" id="IPR022074">
    <property type="entry name" value="DUF3626"/>
</dbReference>
<organism evidence="1 2">
    <name type="scientific">Nocardioides luteus</name>
    <dbReference type="NCBI Taxonomy" id="1844"/>
    <lineage>
        <taxon>Bacteria</taxon>
        <taxon>Bacillati</taxon>
        <taxon>Actinomycetota</taxon>
        <taxon>Actinomycetes</taxon>
        <taxon>Propionibacteriales</taxon>
        <taxon>Nocardioidaceae</taxon>
        <taxon>Nocardioides</taxon>
    </lineage>
</organism>
<dbReference type="OrthoDB" id="3770261at2"/>
<dbReference type="EMBL" id="JZDQ02000012">
    <property type="protein sequence ID" value="OIJ26936.1"/>
    <property type="molecule type" value="Genomic_DNA"/>
</dbReference>
<dbReference type="Proteomes" id="UP000033772">
    <property type="component" value="Unassembled WGS sequence"/>
</dbReference>
<evidence type="ECO:0008006" key="3">
    <source>
        <dbReference type="Google" id="ProtNLM"/>
    </source>
</evidence>
<sequence length="250" mass="27370">MSVTLQFHPDWPYAGGLVIESLARDGTYRSQFETGTSNGGLTAHPGGDRWWWESRLFGGRYDEAPAADRPVYGAWNRRRDPYGGAIRFGSAHLRLRAEVLERCTFCFPDSVLEPTDFGGQEMLPHLSAMADASGFDALDECVEAHVHGGVVIERDVEAVVLDPCFRNTSVEAAAADLGCAVEWHPGFRVATDGLDPSYRGQEYVDLARSLGDVLTPDVLGDAARSGDHDPQSVKRVWHYLARFGRSTAAA</sequence>
<comment type="caution">
    <text evidence="1">The sequence shown here is derived from an EMBL/GenBank/DDBJ whole genome shotgun (WGS) entry which is preliminary data.</text>
</comment>
<accession>A0A1J4N8G0</accession>
<evidence type="ECO:0000313" key="1">
    <source>
        <dbReference type="EMBL" id="OIJ26936.1"/>
    </source>
</evidence>
<dbReference type="Pfam" id="PF12294">
    <property type="entry name" value="DUF3626"/>
    <property type="match status" value="2"/>
</dbReference>
<name>A0A1J4N8G0_9ACTN</name>
<gene>
    <name evidence="1" type="ORF">UG56_010600</name>
</gene>
<dbReference type="STRING" id="1844.UG56_010600"/>
<evidence type="ECO:0000313" key="2">
    <source>
        <dbReference type="Proteomes" id="UP000033772"/>
    </source>
</evidence>
<protein>
    <recommendedName>
        <fullName evidence="3">DUF3626 domain-containing protein</fullName>
    </recommendedName>
</protein>
<reference evidence="1" key="1">
    <citation type="submission" date="2016-10" db="EMBL/GenBank/DDBJ databases">
        <title>Draft Genome Sequence of Nocardioides luteus Strain BAFB, an Alkane-Degrading Bacterium Isolated from JP-7 Polluted Soil.</title>
        <authorList>
            <person name="Brown L."/>
            <person name="Ruiz O.N."/>
            <person name="Gunasekera T."/>
        </authorList>
    </citation>
    <scope>NUCLEOTIDE SEQUENCE [LARGE SCALE GENOMIC DNA]</scope>
    <source>
        <strain evidence="1">BAFB</strain>
    </source>
</reference>